<dbReference type="AlphaFoldDB" id="A0A7D9JHM4"/>
<dbReference type="SMART" id="SM00248">
    <property type="entry name" value="ANK"/>
    <property type="match status" value="4"/>
</dbReference>
<dbReference type="InterPro" id="IPR002110">
    <property type="entry name" value="Ankyrin_rpt"/>
</dbReference>
<proteinExistence type="predicted"/>
<dbReference type="PROSITE" id="PS50088">
    <property type="entry name" value="ANK_REPEAT"/>
    <property type="match status" value="3"/>
</dbReference>
<dbReference type="SUPFAM" id="SSF48403">
    <property type="entry name" value="Ankyrin repeat"/>
    <property type="match status" value="1"/>
</dbReference>
<dbReference type="PRINTS" id="PR01415">
    <property type="entry name" value="ANKYRIN"/>
</dbReference>
<dbReference type="Pfam" id="PF12796">
    <property type="entry name" value="Ank_2"/>
    <property type="match status" value="1"/>
</dbReference>
<dbReference type="Gene3D" id="1.25.40.20">
    <property type="entry name" value="Ankyrin repeat-containing domain"/>
    <property type="match status" value="2"/>
</dbReference>
<dbReference type="PANTHER" id="PTHR23206:SF7">
    <property type="entry name" value="PROTEIN KINASE DOMAIN-CONTAINING PROTEIN"/>
    <property type="match status" value="1"/>
</dbReference>
<name>A0A7D9JHM4_PARCT</name>
<evidence type="ECO:0000313" key="3">
    <source>
        <dbReference type="EMBL" id="CAB4029160.1"/>
    </source>
</evidence>
<dbReference type="Pfam" id="PF00023">
    <property type="entry name" value="Ank"/>
    <property type="match status" value="1"/>
</dbReference>
<keyword evidence="1" id="KW-0677">Repeat</keyword>
<dbReference type="PANTHER" id="PTHR23206">
    <property type="entry name" value="MASK PROTEIN"/>
    <property type="match status" value="1"/>
</dbReference>
<keyword evidence="4" id="KW-1185">Reference proteome</keyword>
<dbReference type="InterPro" id="IPR051631">
    <property type="entry name" value="Ankyrin-KH/SAM_domain"/>
</dbReference>
<reference evidence="3" key="1">
    <citation type="submission" date="2020-04" db="EMBL/GenBank/DDBJ databases">
        <authorList>
            <person name="Alioto T."/>
            <person name="Alioto T."/>
            <person name="Gomez Garrido J."/>
        </authorList>
    </citation>
    <scope>NUCLEOTIDE SEQUENCE</scope>
    <source>
        <strain evidence="3">A484AB</strain>
    </source>
</reference>
<dbReference type="GO" id="GO:0005737">
    <property type="term" value="C:cytoplasm"/>
    <property type="evidence" value="ECO:0007669"/>
    <property type="project" value="TreeGrafter"/>
</dbReference>
<dbReference type="Proteomes" id="UP001152795">
    <property type="component" value="Unassembled WGS sequence"/>
</dbReference>
<evidence type="ECO:0000256" key="2">
    <source>
        <dbReference type="ARBA" id="ARBA00023043"/>
    </source>
</evidence>
<dbReference type="InterPro" id="IPR036770">
    <property type="entry name" value="Ankyrin_rpt-contain_sf"/>
</dbReference>
<gene>
    <name evidence="3" type="ORF">PACLA_8A013155</name>
</gene>
<protein>
    <submittedName>
        <fullName evidence="3">Ankyrin repeat domain-containing 29, partial</fullName>
    </submittedName>
</protein>
<comment type="caution">
    <text evidence="3">The sequence shown here is derived from an EMBL/GenBank/DDBJ whole genome shotgun (WGS) entry which is preliminary data.</text>
</comment>
<evidence type="ECO:0000313" key="4">
    <source>
        <dbReference type="Proteomes" id="UP001152795"/>
    </source>
</evidence>
<dbReference type="GO" id="GO:0045087">
    <property type="term" value="P:innate immune response"/>
    <property type="evidence" value="ECO:0007669"/>
    <property type="project" value="TreeGrafter"/>
</dbReference>
<dbReference type="OrthoDB" id="539213at2759"/>
<dbReference type="PROSITE" id="PS50297">
    <property type="entry name" value="ANK_REP_REGION"/>
    <property type="match status" value="3"/>
</dbReference>
<evidence type="ECO:0000256" key="1">
    <source>
        <dbReference type="ARBA" id="ARBA00022737"/>
    </source>
</evidence>
<dbReference type="EMBL" id="CACRXK020015984">
    <property type="protein sequence ID" value="CAB4029160.1"/>
    <property type="molecule type" value="Genomic_DNA"/>
</dbReference>
<organism evidence="3 4">
    <name type="scientific">Paramuricea clavata</name>
    <name type="common">Red gorgonian</name>
    <name type="synonym">Violescent sea-whip</name>
    <dbReference type="NCBI Taxonomy" id="317549"/>
    <lineage>
        <taxon>Eukaryota</taxon>
        <taxon>Metazoa</taxon>
        <taxon>Cnidaria</taxon>
        <taxon>Anthozoa</taxon>
        <taxon>Octocorallia</taxon>
        <taxon>Malacalcyonacea</taxon>
        <taxon>Plexauridae</taxon>
        <taxon>Paramuricea</taxon>
    </lineage>
</organism>
<feature type="non-terminal residue" evidence="3">
    <location>
        <position position="1"/>
    </location>
</feature>
<accession>A0A7D9JHM4</accession>
<sequence>DGATPLFVASQNGRTEVVLCLLNCGASINKCRKDKTSPLWIACQMGHSNVVKLLLYAGASVDQCREDGSTPLFKACHKGHVRVVDHLLNHHIKPELGLLKNGQSALHGACLFGHLNIVKLLVEAGGQVDIRNQDGYLPSDLAELGQYNDILSYFSSLNQLYSTAV</sequence>
<keyword evidence="2" id="KW-0040">ANK repeat</keyword>